<dbReference type="SUPFAM" id="SSF53300">
    <property type="entry name" value="vWA-like"/>
    <property type="match status" value="1"/>
</dbReference>
<name>A0AA35WHQ4_GEOBA</name>
<proteinExistence type="predicted"/>
<dbReference type="Gene3D" id="3.40.50.410">
    <property type="entry name" value="von Willebrand factor, type A domain"/>
    <property type="match status" value="1"/>
</dbReference>
<evidence type="ECO:0000313" key="2">
    <source>
        <dbReference type="Proteomes" id="UP001174909"/>
    </source>
</evidence>
<organism evidence="1 2">
    <name type="scientific">Geodia barretti</name>
    <name type="common">Barrett's horny sponge</name>
    <dbReference type="NCBI Taxonomy" id="519541"/>
    <lineage>
        <taxon>Eukaryota</taxon>
        <taxon>Metazoa</taxon>
        <taxon>Porifera</taxon>
        <taxon>Demospongiae</taxon>
        <taxon>Heteroscleromorpha</taxon>
        <taxon>Tetractinellida</taxon>
        <taxon>Astrophorina</taxon>
        <taxon>Geodiidae</taxon>
        <taxon>Geodia</taxon>
    </lineage>
</organism>
<sequence length="738" mass="80221">MGALVCGVQRGWRLEVGCWVAVLLLCSARSVLMFSDTLPCSGGDCHHTNDRRAADAGQCQVPDSSPLRIGESLFHSSQIMRGTEAVDLCLVISTVSSMSNSQLWLQIAVPVLDGHLLTLGIGNGDLRNRYCLVTFGGNSATKFIRVNGETFFSYNQFFLARRQLSRSSGTTCDGYEAINFTISNAPFREHPNVAKVIVLVTDSDRTRPSTRSDLTRDVMLQTLYTRHIALDTVVSISLQLSEQRESTVLGFHGYRKASILRPDGGYEMSQNQSVRFTYAMGQTISDYVALSLALESSSWPLGLLDNEDYNTILSFANAFANAHGLFPALPVEVCEECRCGVEATLSCEQPVDQELCRCLINQTHSQCGVVAPTPTATYVTAYLAPTSTPVPVAMEMSGHVTSMRGDTVVFFSSNRRLATYQCILMPDRIENPIINPCTSPYHVNTPTPGRYSILVLGRNGDQEASLLLWFQVNPSSGRLDVSTIQQSIAPNASVLVTFAANRVDVEFQCSTGDAPFQRCTSPYRILPRAPGVREDVFIVLATDSNGKAAASVLKIDDPTISPPTTAAPGPVMIEVWAKLPDPDGVLRICFRPTRNDVTCICQIDSQGPGILCFNRTTGRGEYSASPDELGTGPHSLRLTCMDDDAYSTSETVKFNLAEPPLAPPPTESLHCNLSLVGPDERGILRATHDCSRAVTSLCQVSRLPAISCDRLFEFNTAPLGPGPTPSSWWLKMGLASLS</sequence>
<dbReference type="EMBL" id="CASHTH010001390">
    <property type="protein sequence ID" value="CAI8014740.1"/>
    <property type="molecule type" value="Genomic_DNA"/>
</dbReference>
<accession>A0AA35WHQ4</accession>
<dbReference type="AlphaFoldDB" id="A0AA35WHQ4"/>
<dbReference type="CDD" id="cd00198">
    <property type="entry name" value="vWFA"/>
    <property type="match status" value="1"/>
</dbReference>
<keyword evidence="2" id="KW-1185">Reference proteome</keyword>
<comment type="caution">
    <text evidence="1">The sequence shown here is derived from an EMBL/GenBank/DDBJ whole genome shotgun (WGS) entry which is preliminary data.</text>
</comment>
<protein>
    <recommendedName>
        <fullName evidence="3">VWFA domain-containing protein</fullName>
    </recommendedName>
</protein>
<dbReference type="InterPro" id="IPR036465">
    <property type="entry name" value="vWFA_dom_sf"/>
</dbReference>
<gene>
    <name evidence="1" type="ORF">GBAR_LOCUS9196</name>
</gene>
<dbReference type="Proteomes" id="UP001174909">
    <property type="component" value="Unassembled WGS sequence"/>
</dbReference>
<reference evidence="1" key="1">
    <citation type="submission" date="2023-03" db="EMBL/GenBank/DDBJ databases">
        <authorList>
            <person name="Steffen K."/>
            <person name="Cardenas P."/>
        </authorList>
    </citation>
    <scope>NUCLEOTIDE SEQUENCE</scope>
</reference>
<evidence type="ECO:0000313" key="1">
    <source>
        <dbReference type="EMBL" id="CAI8014740.1"/>
    </source>
</evidence>
<evidence type="ECO:0008006" key="3">
    <source>
        <dbReference type="Google" id="ProtNLM"/>
    </source>
</evidence>